<evidence type="ECO:0000313" key="2">
    <source>
        <dbReference type="Proteomes" id="UP001367508"/>
    </source>
</evidence>
<comment type="caution">
    <text evidence="1">The sequence shown here is derived from an EMBL/GenBank/DDBJ whole genome shotgun (WGS) entry which is preliminary data.</text>
</comment>
<dbReference type="Proteomes" id="UP001367508">
    <property type="component" value="Unassembled WGS sequence"/>
</dbReference>
<organism evidence="1 2">
    <name type="scientific">Canavalia gladiata</name>
    <name type="common">Sword bean</name>
    <name type="synonym">Dolichos gladiatus</name>
    <dbReference type="NCBI Taxonomy" id="3824"/>
    <lineage>
        <taxon>Eukaryota</taxon>
        <taxon>Viridiplantae</taxon>
        <taxon>Streptophyta</taxon>
        <taxon>Embryophyta</taxon>
        <taxon>Tracheophyta</taxon>
        <taxon>Spermatophyta</taxon>
        <taxon>Magnoliopsida</taxon>
        <taxon>eudicotyledons</taxon>
        <taxon>Gunneridae</taxon>
        <taxon>Pentapetalae</taxon>
        <taxon>rosids</taxon>
        <taxon>fabids</taxon>
        <taxon>Fabales</taxon>
        <taxon>Fabaceae</taxon>
        <taxon>Papilionoideae</taxon>
        <taxon>50 kb inversion clade</taxon>
        <taxon>NPAAA clade</taxon>
        <taxon>indigoferoid/millettioid clade</taxon>
        <taxon>Phaseoleae</taxon>
        <taxon>Canavalia</taxon>
    </lineage>
</organism>
<sequence>MAFLEISFFTHGILNSRGVVEDSTDTLLQVMGSNSLGCLVAPIRFLSLGSVHRYQLHKAGELSLLSAATFPLQLNPIPPLFS</sequence>
<proteinExistence type="predicted"/>
<name>A0AAN9LWI1_CANGL</name>
<gene>
    <name evidence="1" type="ORF">VNO77_12257</name>
</gene>
<dbReference type="AlphaFoldDB" id="A0AAN9LWI1"/>
<reference evidence="1 2" key="1">
    <citation type="submission" date="2024-01" db="EMBL/GenBank/DDBJ databases">
        <title>The genomes of 5 underutilized Papilionoideae crops provide insights into root nodulation and disease resistanc.</title>
        <authorList>
            <person name="Jiang F."/>
        </authorList>
    </citation>
    <scope>NUCLEOTIDE SEQUENCE [LARGE SCALE GENOMIC DNA]</scope>
    <source>
        <strain evidence="1">LVBAO_FW01</strain>
        <tissue evidence="1">Leaves</tissue>
    </source>
</reference>
<protein>
    <submittedName>
        <fullName evidence="1">Uncharacterized protein</fullName>
    </submittedName>
</protein>
<accession>A0AAN9LWI1</accession>
<keyword evidence="2" id="KW-1185">Reference proteome</keyword>
<dbReference type="EMBL" id="JAYMYQ010000003">
    <property type="protein sequence ID" value="KAK7343482.1"/>
    <property type="molecule type" value="Genomic_DNA"/>
</dbReference>
<evidence type="ECO:0000313" key="1">
    <source>
        <dbReference type="EMBL" id="KAK7343482.1"/>
    </source>
</evidence>